<dbReference type="SUPFAM" id="SSF53474">
    <property type="entry name" value="alpha/beta-Hydrolases"/>
    <property type="match status" value="1"/>
</dbReference>
<organism evidence="5 6">
    <name type="scientific">Tenggerimyces flavus</name>
    <dbReference type="NCBI Taxonomy" id="1708749"/>
    <lineage>
        <taxon>Bacteria</taxon>
        <taxon>Bacillati</taxon>
        <taxon>Actinomycetota</taxon>
        <taxon>Actinomycetes</taxon>
        <taxon>Propionibacteriales</taxon>
        <taxon>Nocardioidaceae</taxon>
        <taxon>Tenggerimyces</taxon>
    </lineage>
</organism>
<keyword evidence="2" id="KW-0732">Signal</keyword>
<dbReference type="Pfam" id="PF00561">
    <property type="entry name" value="Abhydrolase_1"/>
    <property type="match status" value="1"/>
</dbReference>
<dbReference type="Gene3D" id="3.40.50.1820">
    <property type="entry name" value="alpha/beta hydrolase"/>
    <property type="match status" value="1"/>
</dbReference>
<dbReference type="InterPro" id="IPR051601">
    <property type="entry name" value="Serine_prot/Carboxylest_S33"/>
</dbReference>
<dbReference type="RefSeq" id="WP_205120306.1">
    <property type="nucleotide sequence ID" value="NZ_JAFBCM010000001.1"/>
</dbReference>
<feature type="domain" description="AB hydrolase-1" evidence="4">
    <location>
        <begin position="78"/>
        <end position="436"/>
    </location>
</feature>
<comment type="caution">
    <text evidence="5">The sequence shown here is derived from an EMBL/GenBank/DDBJ whole genome shotgun (WGS) entry which is preliminary data.</text>
</comment>
<evidence type="ECO:0000313" key="5">
    <source>
        <dbReference type="EMBL" id="MFC3759857.1"/>
    </source>
</evidence>
<sequence length="462" mass="48546">MRRFGAVLVAVVLVSGLFGAGVAEAGAVSWSPCEGAPAGHPVECATLTVPADWSTGTGSVALRVSRLRATSPERRVGVLMFNPGGPGTGAAGYLMAPQYARAYFGPEVLARFDVVGVDPRGVGGSTPVSCAVPADDPSVDRFPSSAAGVRALVRSNVAFARSCDHAEQLDTASVARDLDAVRAALGERQLSFLGVSYGTMLGRAYAELFPHRLRALALDAIVDRSLPVSRLVADDAAAVQDGVEHFASWCASSSCGVDVLPALHSVLASADRGELLAGDRPVTAYQVSAGVNAHLQSPLLYPALATALRAALALDGSGLVGLGADPLGSAMYRTIVCQDFDTRAFTAQLPGLARRVQRAGPALRGYSEFWDIASGCAGWPVAAAWRPHRWPHLDLPPALLLSGAHDVATPRRWAERTRRQLPESTLLRWSEAGHSAWHLNSECATQATIAYLLTRELPTTTC</sequence>
<keyword evidence="3 5" id="KW-0378">Hydrolase</keyword>
<dbReference type="GO" id="GO:0016787">
    <property type="term" value="F:hydrolase activity"/>
    <property type="evidence" value="ECO:0007669"/>
    <property type="project" value="UniProtKB-KW"/>
</dbReference>
<gene>
    <name evidence="5" type="ORF">ACFOUW_03340</name>
</gene>
<reference evidence="6" key="1">
    <citation type="journal article" date="2019" name="Int. J. Syst. Evol. Microbiol.">
        <title>The Global Catalogue of Microorganisms (GCM) 10K type strain sequencing project: providing services to taxonomists for standard genome sequencing and annotation.</title>
        <authorList>
            <consortium name="The Broad Institute Genomics Platform"/>
            <consortium name="The Broad Institute Genome Sequencing Center for Infectious Disease"/>
            <person name="Wu L."/>
            <person name="Ma J."/>
        </authorList>
    </citation>
    <scope>NUCLEOTIDE SEQUENCE [LARGE SCALE GENOMIC DNA]</scope>
    <source>
        <strain evidence="6">CGMCC 4.7241</strain>
    </source>
</reference>
<evidence type="ECO:0000313" key="6">
    <source>
        <dbReference type="Proteomes" id="UP001595699"/>
    </source>
</evidence>
<dbReference type="PANTHER" id="PTHR43248:SF29">
    <property type="entry name" value="TRIPEPTIDYL AMINOPEPTIDASE"/>
    <property type="match status" value="1"/>
</dbReference>
<protein>
    <submittedName>
        <fullName evidence="5">Alpha/beta hydrolase</fullName>
    </submittedName>
</protein>
<dbReference type="Proteomes" id="UP001595699">
    <property type="component" value="Unassembled WGS sequence"/>
</dbReference>
<dbReference type="InterPro" id="IPR000073">
    <property type="entry name" value="AB_hydrolase_1"/>
</dbReference>
<evidence type="ECO:0000256" key="1">
    <source>
        <dbReference type="ARBA" id="ARBA00010088"/>
    </source>
</evidence>
<evidence type="ECO:0000256" key="3">
    <source>
        <dbReference type="ARBA" id="ARBA00022801"/>
    </source>
</evidence>
<evidence type="ECO:0000256" key="2">
    <source>
        <dbReference type="ARBA" id="ARBA00022729"/>
    </source>
</evidence>
<accession>A0ABV7Y429</accession>
<dbReference type="PANTHER" id="PTHR43248">
    <property type="entry name" value="2-SUCCINYL-6-HYDROXY-2,4-CYCLOHEXADIENE-1-CARBOXYLATE SYNTHASE"/>
    <property type="match status" value="1"/>
</dbReference>
<comment type="similarity">
    <text evidence="1">Belongs to the peptidase S33 family.</text>
</comment>
<dbReference type="EMBL" id="JBHRZH010000004">
    <property type="protein sequence ID" value="MFC3759857.1"/>
    <property type="molecule type" value="Genomic_DNA"/>
</dbReference>
<dbReference type="InterPro" id="IPR029058">
    <property type="entry name" value="AB_hydrolase_fold"/>
</dbReference>
<keyword evidence="6" id="KW-1185">Reference proteome</keyword>
<evidence type="ECO:0000259" key="4">
    <source>
        <dbReference type="Pfam" id="PF00561"/>
    </source>
</evidence>
<proteinExistence type="inferred from homology"/>
<name>A0ABV7Y429_9ACTN</name>